<gene>
    <name evidence="1" type="ORF">CRM82_09780</name>
</gene>
<reference evidence="2" key="1">
    <citation type="submission" date="2017-09" db="EMBL/GenBank/DDBJ databases">
        <title>FDA dAtabase for Regulatory Grade micrObial Sequences (FDA-ARGOS): Supporting development and validation of Infectious Disease Dx tests.</title>
        <authorList>
            <person name="Minogue T."/>
            <person name="Wolcott M."/>
            <person name="Wasieloski L."/>
            <person name="Aguilar W."/>
            <person name="Moore D."/>
            <person name="Tallon L."/>
            <person name="Sadzewicz L."/>
            <person name="Ott S."/>
            <person name="Zhao X."/>
            <person name="Nagaraj S."/>
            <person name="Vavikolanu K."/>
            <person name="Aluvathingal J."/>
            <person name="Nadendla S."/>
            <person name="Sichtig H."/>
        </authorList>
    </citation>
    <scope>NUCLEOTIDE SEQUENCE [LARGE SCALE GENOMIC DNA]</scope>
    <source>
        <strain evidence="2">FDAARGOS_394</strain>
    </source>
</reference>
<evidence type="ECO:0000313" key="2">
    <source>
        <dbReference type="Proteomes" id="UP000220246"/>
    </source>
</evidence>
<accession>A0A2A7UUA2</accession>
<protein>
    <recommendedName>
        <fullName evidence="3">Phasin domain-containing protein</fullName>
    </recommendedName>
</protein>
<dbReference type="RefSeq" id="WP_098066104.1">
    <property type="nucleotide sequence ID" value="NZ_DAMCYT010000020.1"/>
</dbReference>
<sequence>MAQKTEIPQIPLAVFKANVEYQKSLVHLANDGTKRCMDFNETCSHLAAAQAEIWWERMQALGNWPSSGLSQFEIGTRQFQNSVQGLSTLRNQVINDQKALIEGLRGARMAWQQTFFDAVGNSEDAAEI</sequence>
<dbReference type="AlphaFoldDB" id="A0A2A7UUA2"/>
<comment type="caution">
    <text evidence="1">The sequence shown here is derived from an EMBL/GenBank/DDBJ whole genome shotgun (WGS) entry which is preliminary data.</text>
</comment>
<evidence type="ECO:0000313" key="1">
    <source>
        <dbReference type="EMBL" id="PEH88842.1"/>
    </source>
</evidence>
<evidence type="ECO:0008006" key="3">
    <source>
        <dbReference type="Google" id="ProtNLM"/>
    </source>
</evidence>
<organism evidence="1 2">
    <name type="scientific">Comamonas terrigena</name>
    <dbReference type="NCBI Taxonomy" id="32013"/>
    <lineage>
        <taxon>Bacteria</taxon>
        <taxon>Pseudomonadati</taxon>
        <taxon>Pseudomonadota</taxon>
        <taxon>Betaproteobacteria</taxon>
        <taxon>Burkholderiales</taxon>
        <taxon>Comamonadaceae</taxon>
        <taxon>Comamonas</taxon>
    </lineage>
</organism>
<keyword evidence="2" id="KW-1185">Reference proteome</keyword>
<dbReference type="EMBL" id="PDEA01000001">
    <property type="protein sequence ID" value="PEH88842.1"/>
    <property type="molecule type" value="Genomic_DNA"/>
</dbReference>
<proteinExistence type="predicted"/>
<dbReference type="Proteomes" id="UP000220246">
    <property type="component" value="Unassembled WGS sequence"/>
</dbReference>
<name>A0A2A7UUA2_COMTR</name>